<geneLocation type="plasmid" evidence="2">
    <name>p05/025</name>
</geneLocation>
<accession>A0A0A0UTF2</accession>
<reference evidence="2" key="1">
    <citation type="journal article" date="2014" name="Genome Biol. Evol.">
        <title>Three classes of plasmid (47-63 kb) carry the type B neurotoxin gene cluster of group II Clostridium botulinum.</title>
        <authorList>
            <person name="Carter A.T."/>
            <person name="Austin J.W."/>
            <person name="Weedmark K.A."/>
            <person name="Corbett C."/>
            <person name="Peck M.W."/>
        </authorList>
    </citation>
    <scope>NUCLEOTIDE SEQUENCE</scope>
    <source>
        <strain evidence="2">IFR_05/025</strain>
        <plasmid evidence="2">p05/025</plasmid>
    </source>
</reference>
<name>A0A0A0UTF2_CLOBO</name>
<dbReference type="AlphaFoldDB" id="A0A0A0UTF2"/>
<proteinExistence type="predicted"/>
<sequence>MWRNYILINLFDLYFLIPFYLSCYLYSKLFETNKYVQQSNLSSLAEAISIFK</sequence>
<feature type="transmembrane region" description="Helical" evidence="1">
    <location>
        <begin position="6"/>
        <end position="26"/>
    </location>
</feature>
<keyword evidence="1" id="KW-0812">Transmembrane</keyword>
<keyword evidence="1" id="KW-1133">Transmembrane helix</keyword>
<keyword evidence="1" id="KW-0472">Membrane</keyword>
<evidence type="ECO:0000313" key="2">
    <source>
        <dbReference type="EMBL" id="AIW54806.1"/>
    </source>
</evidence>
<evidence type="ECO:0000256" key="1">
    <source>
        <dbReference type="SAM" id="Phobius"/>
    </source>
</evidence>
<organism evidence="2">
    <name type="scientific">Clostridium botulinum</name>
    <dbReference type="NCBI Taxonomy" id="1491"/>
    <lineage>
        <taxon>Bacteria</taxon>
        <taxon>Bacillati</taxon>
        <taxon>Bacillota</taxon>
        <taxon>Clostridia</taxon>
        <taxon>Eubacteriales</taxon>
        <taxon>Clostridiaceae</taxon>
        <taxon>Clostridium</taxon>
    </lineage>
</organism>
<keyword evidence="2" id="KW-0614">Plasmid</keyword>
<protein>
    <submittedName>
        <fullName evidence="2">Uncharacterized protein</fullName>
    </submittedName>
</protein>
<dbReference type="EMBL" id="KJ776581">
    <property type="protein sequence ID" value="AIW54806.1"/>
    <property type="molecule type" value="Genomic_DNA"/>
</dbReference>